<dbReference type="RefSeq" id="WP_344629345.1">
    <property type="nucleotide sequence ID" value="NZ_BAAATJ010000002.1"/>
</dbReference>
<proteinExistence type="predicted"/>
<accession>A0ABP5UWX2</accession>
<protein>
    <submittedName>
        <fullName evidence="2">Uncharacterized protein</fullName>
    </submittedName>
</protein>
<feature type="region of interest" description="Disordered" evidence="1">
    <location>
        <begin position="268"/>
        <end position="314"/>
    </location>
</feature>
<comment type="caution">
    <text evidence="2">The sequence shown here is derived from an EMBL/GenBank/DDBJ whole genome shotgun (WGS) entry which is preliminary data.</text>
</comment>
<keyword evidence="3" id="KW-1185">Reference proteome</keyword>
<evidence type="ECO:0000313" key="3">
    <source>
        <dbReference type="Proteomes" id="UP001500058"/>
    </source>
</evidence>
<dbReference type="EMBL" id="BAAATJ010000002">
    <property type="protein sequence ID" value="GAA2386998.1"/>
    <property type="molecule type" value="Genomic_DNA"/>
</dbReference>
<evidence type="ECO:0000256" key="1">
    <source>
        <dbReference type="SAM" id="MobiDB-lite"/>
    </source>
</evidence>
<evidence type="ECO:0000313" key="2">
    <source>
        <dbReference type="EMBL" id="GAA2386998.1"/>
    </source>
</evidence>
<reference evidence="3" key="1">
    <citation type="journal article" date="2019" name="Int. J. Syst. Evol. Microbiol.">
        <title>The Global Catalogue of Microorganisms (GCM) 10K type strain sequencing project: providing services to taxonomists for standard genome sequencing and annotation.</title>
        <authorList>
            <consortium name="The Broad Institute Genomics Platform"/>
            <consortium name="The Broad Institute Genome Sequencing Center for Infectious Disease"/>
            <person name="Wu L."/>
            <person name="Ma J."/>
        </authorList>
    </citation>
    <scope>NUCLEOTIDE SEQUENCE [LARGE SCALE GENOMIC DNA]</scope>
    <source>
        <strain evidence="3">JCM 6921</strain>
    </source>
</reference>
<name>A0ABP5UWX2_9ACTN</name>
<gene>
    <name evidence="2" type="ORF">GCM10010420_07380</name>
</gene>
<organism evidence="2 3">
    <name type="scientific">Streptomyces glaucosporus</name>
    <dbReference type="NCBI Taxonomy" id="284044"/>
    <lineage>
        <taxon>Bacteria</taxon>
        <taxon>Bacillati</taxon>
        <taxon>Actinomycetota</taxon>
        <taxon>Actinomycetes</taxon>
        <taxon>Kitasatosporales</taxon>
        <taxon>Streptomycetaceae</taxon>
        <taxon>Streptomyces</taxon>
    </lineage>
</organism>
<sequence length="314" mass="34508">MTTDTSTERDPLDIALDAIPAFRTIQAANDAVQQRITALRSGGGAPPVDLGREVLDALTAGEPVPADLGRRAWEAQQAAEFQKAELLVLQGTEARLKNKGELAVRAGADDALRALRPVLDELLDTARPLAAALRGVHDAQSAIDRGPKAVAAWSGFNKLVGRYASIRSAQYKITRASVPGPAITIGREHLDFAAVFPVWSEIANVTEVWPEWQPGRSDGKTVPPWPVLSPHKPFEVRHDREWFLWVLTHPRVRLWLPTLGELRKAYADQRDDARQRGGKPAKRVTGERLRRPVRVKGGDGSEWNEYQDAATAAK</sequence>
<dbReference type="Proteomes" id="UP001500058">
    <property type="component" value="Unassembled WGS sequence"/>
</dbReference>